<dbReference type="EMBL" id="CM027687">
    <property type="protein sequence ID" value="KAG0520468.1"/>
    <property type="molecule type" value="Genomic_DNA"/>
</dbReference>
<evidence type="ECO:0008006" key="6">
    <source>
        <dbReference type="Google" id="ProtNLM"/>
    </source>
</evidence>
<dbReference type="PANTHER" id="PTHR10252:SF143">
    <property type="entry name" value="OS01G0102400 PROTEIN"/>
    <property type="match status" value="1"/>
</dbReference>
<evidence type="ECO:0000256" key="1">
    <source>
        <dbReference type="ARBA" id="ARBA00004123"/>
    </source>
</evidence>
<reference evidence="4" key="1">
    <citation type="journal article" date="2019" name="BMC Genomics">
        <title>A new reference genome for Sorghum bicolor reveals high levels of sequence similarity between sweet and grain genotypes: implications for the genetics of sugar metabolism.</title>
        <authorList>
            <person name="Cooper E.A."/>
            <person name="Brenton Z.W."/>
            <person name="Flinn B.S."/>
            <person name="Jenkins J."/>
            <person name="Shu S."/>
            <person name="Flowers D."/>
            <person name="Luo F."/>
            <person name="Wang Y."/>
            <person name="Xia P."/>
            <person name="Barry K."/>
            <person name="Daum C."/>
            <person name="Lipzen A."/>
            <person name="Yoshinaga Y."/>
            <person name="Schmutz J."/>
            <person name="Saski C."/>
            <person name="Vermerris W."/>
            <person name="Kresovich S."/>
        </authorList>
    </citation>
    <scope>NUCLEOTIDE SEQUENCE</scope>
</reference>
<protein>
    <recommendedName>
        <fullName evidence="6">Histone H2A/H2B/H3 domain-containing protein</fullName>
    </recommendedName>
</protein>
<name>A0A921U6R2_SORBI</name>
<feature type="region of interest" description="Disordered" evidence="3">
    <location>
        <begin position="1"/>
        <end position="20"/>
    </location>
</feature>
<proteinExistence type="predicted"/>
<sequence>MDHPDNISTPQRMSMPSSEQQMIDEFWREKQEEIEAIDDFSKRAIPMTCLKKIICAEKGKMMMTFDTPSFVTKACEIFVQELSLRSWICANSHHRDIILDSDIAEAIASMESYVFLNDVLCKHQAEHNSAHHPKSIKKSSHNRLTDQPQTSGHPRYNKYPMPQFISQSARYPLFALPPPLPPTNDYHVPLPLRFLPRGACPLMATTITQTPVLGGTIHHLPNIPNEGYMSRTPSMDTYYVESASKNNVVSQDGDVTFHYPFVPPVAWKSLSIPPVANSNGPISTGIIELHHTKQLVAHMGNTTHASHLNVTRGRLDTEVISTTNLNGKNNEHINWDETDMADDSLLMEFWEDVMMEEDRSTLPDTTSSTVGIVPVPCDKPDPEGFDPESFLVDDIIFDESTNKEA</sequence>
<gene>
    <name evidence="4" type="ORF">BDA96_08G076700</name>
</gene>
<dbReference type="PANTHER" id="PTHR10252">
    <property type="entry name" value="HISTONE-LIKE TRANSCRIPTION FACTOR CCAAT-RELATED"/>
    <property type="match status" value="1"/>
</dbReference>
<accession>A0A921U6R2</accession>
<comment type="caution">
    <text evidence="4">The sequence shown here is derived from an EMBL/GenBank/DDBJ whole genome shotgun (WGS) entry which is preliminary data.</text>
</comment>
<keyword evidence="2" id="KW-0539">Nucleus</keyword>
<dbReference type="Gene3D" id="1.10.20.10">
    <property type="entry name" value="Histone, subunit A"/>
    <property type="match status" value="1"/>
</dbReference>
<reference evidence="4" key="2">
    <citation type="submission" date="2020-10" db="EMBL/GenBank/DDBJ databases">
        <authorList>
            <person name="Cooper E.A."/>
            <person name="Brenton Z.W."/>
            <person name="Flinn B.S."/>
            <person name="Jenkins J."/>
            <person name="Shu S."/>
            <person name="Flowers D."/>
            <person name="Luo F."/>
            <person name="Wang Y."/>
            <person name="Xia P."/>
            <person name="Barry K."/>
            <person name="Daum C."/>
            <person name="Lipzen A."/>
            <person name="Yoshinaga Y."/>
            <person name="Schmutz J."/>
            <person name="Saski C."/>
            <person name="Vermerris W."/>
            <person name="Kresovich S."/>
        </authorList>
    </citation>
    <scope>NUCLEOTIDE SEQUENCE</scope>
</reference>
<dbReference type="GO" id="GO:0046982">
    <property type="term" value="F:protein heterodimerization activity"/>
    <property type="evidence" value="ECO:0007669"/>
    <property type="project" value="InterPro"/>
</dbReference>
<dbReference type="GO" id="GO:0005634">
    <property type="term" value="C:nucleus"/>
    <property type="evidence" value="ECO:0007669"/>
    <property type="project" value="UniProtKB-SubCell"/>
</dbReference>
<dbReference type="AlphaFoldDB" id="A0A921U6R2"/>
<dbReference type="InterPro" id="IPR050568">
    <property type="entry name" value="Transcr_DNA_Rep_Reg"/>
</dbReference>
<feature type="region of interest" description="Disordered" evidence="3">
    <location>
        <begin position="130"/>
        <end position="158"/>
    </location>
</feature>
<evidence type="ECO:0000313" key="4">
    <source>
        <dbReference type="EMBL" id="KAG0520468.1"/>
    </source>
</evidence>
<dbReference type="SUPFAM" id="SSF47113">
    <property type="entry name" value="Histone-fold"/>
    <property type="match status" value="1"/>
</dbReference>
<evidence type="ECO:0000256" key="2">
    <source>
        <dbReference type="ARBA" id="ARBA00023242"/>
    </source>
</evidence>
<evidence type="ECO:0000256" key="3">
    <source>
        <dbReference type="SAM" id="MobiDB-lite"/>
    </source>
</evidence>
<dbReference type="Proteomes" id="UP000807115">
    <property type="component" value="Chromosome 8"/>
</dbReference>
<feature type="compositionally biased region" description="Basic residues" evidence="3">
    <location>
        <begin position="130"/>
        <end position="141"/>
    </location>
</feature>
<dbReference type="InterPro" id="IPR009072">
    <property type="entry name" value="Histone-fold"/>
</dbReference>
<evidence type="ECO:0000313" key="5">
    <source>
        <dbReference type="Proteomes" id="UP000807115"/>
    </source>
</evidence>
<organism evidence="4 5">
    <name type="scientific">Sorghum bicolor</name>
    <name type="common">Sorghum</name>
    <name type="synonym">Sorghum vulgare</name>
    <dbReference type="NCBI Taxonomy" id="4558"/>
    <lineage>
        <taxon>Eukaryota</taxon>
        <taxon>Viridiplantae</taxon>
        <taxon>Streptophyta</taxon>
        <taxon>Embryophyta</taxon>
        <taxon>Tracheophyta</taxon>
        <taxon>Spermatophyta</taxon>
        <taxon>Magnoliopsida</taxon>
        <taxon>Liliopsida</taxon>
        <taxon>Poales</taxon>
        <taxon>Poaceae</taxon>
        <taxon>PACMAD clade</taxon>
        <taxon>Panicoideae</taxon>
        <taxon>Andropogonodae</taxon>
        <taxon>Andropogoneae</taxon>
        <taxon>Sorghinae</taxon>
        <taxon>Sorghum</taxon>
    </lineage>
</organism>
<comment type="subcellular location">
    <subcellularLocation>
        <location evidence="1">Nucleus</location>
    </subcellularLocation>
</comment>